<dbReference type="Gene3D" id="3.20.20.190">
    <property type="entry name" value="Phosphatidylinositol (PI) phosphodiesterase"/>
    <property type="match status" value="1"/>
</dbReference>
<evidence type="ECO:0000313" key="4">
    <source>
        <dbReference type="Proteomes" id="UP000186607"/>
    </source>
</evidence>
<accession>A0A1U7NZE3</accession>
<name>A0A1U7NZE3_9DEIO</name>
<dbReference type="RefSeq" id="WP_075831964.1">
    <property type="nucleotide sequence ID" value="NZ_MSTI01000068.1"/>
</dbReference>
<sequence>MKKRGWAGAGLLTLGLLGGLGACSSGPAQTEGAQPNPLITGRVWNVAHQGGELLWPSNTMLAFRNSAALGVDMLDTDMHATKDGVLVLSHDDTLDRLTNLKGKIEDMTLEQVQAADAGYTLSPDGGQTFPFRGQGVRVATLSEMLSEFPKMPLSIEIKQVKPSLGTPFCKALRDAGATSRVVVSSFSDVAMGDFRAACPEVLTSMTEKELRPLVLLSKVGLSGLAPVPGKSAQVPMTGGGLTVVTPSFVNAMHRRGVSVQVWTINDEATMRRLIGMGVDGILTDDPVLLKRVLEEEKGAEK</sequence>
<dbReference type="PANTHER" id="PTHR43805:SF1">
    <property type="entry name" value="GP-PDE DOMAIN-CONTAINING PROTEIN"/>
    <property type="match status" value="1"/>
</dbReference>
<evidence type="ECO:0000256" key="1">
    <source>
        <dbReference type="SAM" id="SignalP"/>
    </source>
</evidence>
<dbReference type="eggNOG" id="COG0584">
    <property type="taxonomic scope" value="Bacteria"/>
</dbReference>
<dbReference type="InterPro" id="IPR030395">
    <property type="entry name" value="GP_PDE_dom"/>
</dbReference>
<keyword evidence="4" id="KW-1185">Reference proteome</keyword>
<dbReference type="InterPro" id="IPR017946">
    <property type="entry name" value="PLC-like_Pdiesterase_TIM-brl"/>
</dbReference>
<keyword evidence="1" id="KW-0732">Signal</keyword>
<evidence type="ECO:0000259" key="2">
    <source>
        <dbReference type="PROSITE" id="PS51704"/>
    </source>
</evidence>
<feature type="signal peptide" evidence="1">
    <location>
        <begin position="1"/>
        <end position="30"/>
    </location>
</feature>
<dbReference type="OrthoDB" id="384721at2"/>
<reference evidence="3 4" key="1">
    <citation type="submission" date="2017-01" db="EMBL/GenBank/DDBJ databases">
        <title>Genome Analysis of Deinococcus marmoris KOPRI26562.</title>
        <authorList>
            <person name="Kim J.H."/>
            <person name="Oh H.-M."/>
        </authorList>
    </citation>
    <scope>NUCLEOTIDE SEQUENCE [LARGE SCALE GENOMIC DNA]</scope>
    <source>
        <strain evidence="3 4">KOPRI26562</strain>
    </source>
</reference>
<dbReference type="GO" id="GO:0008081">
    <property type="term" value="F:phosphoric diester hydrolase activity"/>
    <property type="evidence" value="ECO:0007669"/>
    <property type="project" value="InterPro"/>
</dbReference>
<feature type="domain" description="GP-PDE" evidence="2">
    <location>
        <begin position="43"/>
        <end position="293"/>
    </location>
</feature>
<proteinExistence type="predicted"/>
<dbReference type="GO" id="GO:0006629">
    <property type="term" value="P:lipid metabolic process"/>
    <property type="evidence" value="ECO:0007669"/>
    <property type="project" value="InterPro"/>
</dbReference>
<dbReference type="STRING" id="249408.BOO71_0005947"/>
<dbReference type="PROSITE" id="PS51257">
    <property type="entry name" value="PROKAR_LIPOPROTEIN"/>
    <property type="match status" value="1"/>
</dbReference>
<dbReference type="PROSITE" id="PS51704">
    <property type="entry name" value="GP_PDE"/>
    <property type="match status" value="1"/>
</dbReference>
<dbReference type="EMBL" id="MSTI01000068">
    <property type="protein sequence ID" value="OLV18284.1"/>
    <property type="molecule type" value="Genomic_DNA"/>
</dbReference>
<dbReference type="AlphaFoldDB" id="A0A1U7NZE3"/>
<dbReference type="SUPFAM" id="SSF51695">
    <property type="entry name" value="PLC-like phosphodiesterases"/>
    <property type="match status" value="1"/>
</dbReference>
<evidence type="ECO:0000313" key="3">
    <source>
        <dbReference type="EMBL" id="OLV18284.1"/>
    </source>
</evidence>
<dbReference type="CDD" id="cd08561">
    <property type="entry name" value="GDPD_cytoplasmic_ScUgpQ2_like"/>
    <property type="match status" value="1"/>
</dbReference>
<feature type="chain" id="PRO_5010544259" evidence="1">
    <location>
        <begin position="31"/>
        <end position="301"/>
    </location>
</feature>
<gene>
    <name evidence="3" type="ORF">BOO71_0005947</name>
</gene>
<organism evidence="3 4">
    <name type="scientific">Deinococcus marmoris</name>
    <dbReference type="NCBI Taxonomy" id="249408"/>
    <lineage>
        <taxon>Bacteria</taxon>
        <taxon>Thermotogati</taxon>
        <taxon>Deinococcota</taxon>
        <taxon>Deinococci</taxon>
        <taxon>Deinococcales</taxon>
        <taxon>Deinococcaceae</taxon>
        <taxon>Deinococcus</taxon>
    </lineage>
</organism>
<comment type="caution">
    <text evidence="3">The sequence shown here is derived from an EMBL/GenBank/DDBJ whole genome shotgun (WGS) entry which is preliminary data.</text>
</comment>
<dbReference type="Proteomes" id="UP000186607">
    <property type="component" value="Unassembled WGS sequence"/>
</dbReference>
<protein>
    <submittedName>
        <fullName evidence="3">Glycerophosphoryl diester phosphodiesterase</fullName>
    </submittedName>
</protein>
<dbReference type="PANTHER" id="PTHR43805">
    <property type="entry name" value="GLYCEROPHOSPHORYL DIESTER PHOSPHODIESTERASE"/>
    <property type="match status" value="1"/>
</dbReference>
<dbReference type="Pfam" id="PF03009">
    <property type="entry name" value="GDPD"/>
    <property type="match status" value="1"/>
</dbReference>